<organism evidence="2 3">
    <name type="scientific">Thermobacillus composti (strain DSM 18247 / JCM 13945 / KWC4)</name>
    <dbReference type="NCBI Taxonomy" id="717605"/>
    <lineage>
        <taxon>Bacteria</taxon>
        <taxon>Bacillati</taxon>
        <taxon>Bacillota</taxon>
        <taxon>Bacilli</taxon>
        <taxon>Bacillales</taxon>
        <taxon>Paenibacillaceae</taxon>
        <taxon>Thermobacillus</taxon>
    </lineage>
</organism>
<dbReference type="Pfam" id="PF09388">
    <property type="entry name" value="SpoOE-like"/>
    <property type="match status" value="1"/>
</dbReference>
<dbReference type="KEGG" id="tco:Theco_3606"/>
<proteinExistence type="predicted"/>
<reference evidence="3" key="1">
    <citation type="submission" date="2012-01" db="EMBL/GenBank/DDBJ databases">
        <title>Complete sequence of chromosome of Thermobacillus composti KWC4.</title>
        <authorList>
            <person name="Lucas S."/>
            <person name="Han J."/>
            <person name="Lapidus A."/>
            <person name="Cheng J.-F."/>
            <person name="Goodwin L."/>
            <person name="Pitluck S."/>
            <person name="Peters L."/>
            <person name="Ovchinnikova G."/>
            <person name="Teshima H."/>
            <person name="Detter J.C."/>
            <person name="Han C."/>
            <person name="Tapia R."/>
            <person name="Land M."/>
            <person name="Hauser L."/>
            <person name="Kyrpides N."/>
            <person name="Ivanova N."/>
            <person name="Pagani I."/>
            <person name="Anderson I."/>
            <person name="Woyke T."/>
        </authorList>
    </citation>
    <scope>NUCLEOTIDE SEQUENCE [LARGE SCALE GENOMIC DNA]</scope>
    <source>
        <strain evidence="3">DSM 18247 / JCM 13945 / KWC4</strain>
    </source>
</reference>
<dbReference type="Gene3D" id="4.10.280.10">
    <property type="entry name" value="Helix-loop-helix DNA-binding domain"/>
    <property type="match status" value="1"/>
</dbReference>
<dbReference type="InterPro" id="IPR036638">
    <property type="entry name" value="HLH_DNA-bd_sf"/>
</dbReference>
<gene>
    <name evidence="2" type="ordered locus">Theco_3606</name>
</gene>
<dbReference type="Proteomes" id="UP000010795">
    <property type="component" value="Chromosome"/>
</dbReference>
<accession>L0EJ37</accession>
<protein>
    <submittedName>
        <fullName evidence="2">Spo0E like sporulation regulatory protein</fullName>
    </submittedName>
</protein>
<dbReference type="InterPro" id="IPR037208">
    <property type="entry name" value="Spo0E-like_sf"/>
</dbReference>
<evidence type="ECO:0000313" key="3">
    <source>
        <dbReference type="Proteomes" id="UP000010795"/>
    </source>
</evidence>
<dbReference type="SUPFAM" id="SSF140500">
    <property type="entry name" value="BAS1536-like"/>
    <property type="match status" value="1"/>
</dbReference>
<dbReference type="eggNOG" id="ENOG502ZFC1">
    <property type="taxonomic scope" value="Bacteria"/>
</dbReference>
<dbReference type="GO" id="GO:0046983">
    <property type="term" value="F:protein dimerization activity"/>
    <property type="evidence" value="ECO:0007669"/>
    <property type="project" value="InterPro"/>
</dbReference>
<dbReference type="AlphaFoldDB" id="L0EJ37"/>
<evidence type="ECO:0000256" key="1">
    <source>
        <dbReference type="SAM" id="MobiDB-lite"/>
    </source>
</evidence>
<dbReference type="GO" id="GO:0043937">
    <property type="term" value="P:regulation of sporulation"/>
    <property type="evidence" value="ECO:0007669"/>
    <property type="project" value="InterPro"/>
</dbReference>
<name>L0EJ37_THECK</name>
<keyword evidence="3" id="KW-1185">Reference proteome</keyword>
<dbReference type="InterPro" id="IPR018540">
    <property type="entry name" value="Spo0E-like"/>
</dbReference>
<feature type="compositionally biased region" description="Basic and acidic residues" evidence="1">
    <location>
        <begin position="7"/>
        <end position="20"/>
    </location>
</feature>
<feature type="region of interest" description="Disordered" evidence="1">
    <location>
        <begin position="1"/>
        <end position="22"/>
    </location>
</feature>
<dbReference type="HOGENOM" id="CLU_2157174_0_0_9"/>
<sequence length="111" mass="13050">MQPWHYARVEKRQKKVESNRQKLTNSVDQEVYNGSTIHNFYRGRLRQMKKDRLLGQLQTLRFRLHALAEARGSLTDPEVLALSEEADRLIVALQQLQRDELTIPDKKAPRL</sequence>
<dbReference type="EMBL" id="CP003255">
    <property type="protein sequence ID" value="AGA59634.1"/>
    <property type="molecule type" value="Genomic_DNA"/>
</dbReference>
<evidence type="ECO:0000313" key="2">
    <source>
        <dbReference type="EMBL" id="AGA59634.1"/>
    </source>
</evidence>